<dbReference type="GO" id="GO:0009969">
    <property type="term" value="P:xyloglucan biosynthetic process"/>
    <property type="evidence" value="ECO:0007669"/>
    <property type="project" value="TreeGrafter"/>
</dbReference>
<dbReference type="GO" id="GO:0033843">
    <property type="term" value="F:xyloglucan 6-xylosyltransferase activity"/>
    <property type="evidence" value="ECO:0007669"/>
    <property type="project" value="TreeGrafter"/>
</dbReference>
<dbReference type="InterPro" id="IPR008630">
    <property type="entry name" value="Glyco_trans_34"/>
</dbReference>
<dbReference type="GO" id="GO:0005802">
    <property type="term" value="C:trans-Golgi network"/>
    <property type="evidence" value="ECO:0007669"/>
    <property type="project" value="TreeGrafter"/>
</dbReference>
<dbReference type="OrthoDB" id="205108at2759"/>
<keyword evidence="4" id="KW-0735">Signal-anchor</keyword>
<evidence type="ECO:0000256" key="4">
    <source>
        <dbReference type="ARBA" id="ARBA00022968"/>
    </source>
</evidence>
<evidence type="ECO:0000313" key="7">
    <source>
        <dbReference type="Proteomes" id="UP000325577"/>
    </source>
</evidence>
<keyword evidence="2" id="KW-0328">Glycosyltransferase</keyword>
<proteinExistence type="predicted"/>
<accession>A0A5J5AMG2</accession>
<evidence type="ECO:0000256" key="2">
    <source>
        <dbReference type="ARBA" id="ARBA00022676"/>
    </source>
</evidence>
<dbReference type="GO" id="GO:0000139">
    <property type="term" value="C:Golgi membrane"/>
    <property type="evidence" value="ECO:0007669"/>
    <property type="project" value="UniProtKB-SubCell"/>
</dbReference>
<dbReference type="PANTHER" id="PTHR31311">
    <property type="entry name" value="XYLOGLUCAN 6-XYLOSYLTRANSFERASE 5-RELATED-RELATED"/>
    <property type="match status" value="1"/>
</dbReference>
<comment type="subcellular location">
    <subcellularLocation>
        <location evidence="1">Golgi apparatus membrane</location>
        <topology evidence="1">Single-pass type II membrane protein</topology>
    </subcellularLocation>
</comment>
<reference evidence="6 7" key="1">
    <citation type="submission" date="2019-09" db="EMBL/GenBank/DDBJ databases">
        <title>A chromosome-level genome assembly of the Chinese tupelo Nyssa sinensis.</title>
        <authorList>
            <person name="Yang X."/>
            <person name="Kang M."/>
            <person name="Yang Y."/>
            <person name="Xiong H."/>
            <person name="Wang M."/>
            <person name="Zhang Z."/>
            <person name="Wang Z."/>
            <person name="Wu H."/>
            <person name="Ma T."/>
            <person name="Liu J."/>
            <person name="Xi Z."/>
        </authorList>
    </citation>
    <scope>NUCLEOTIDE SEQUENCE [LARGE SCALE GENOMIC DNA]</scope>
    <source>
        <strain evidence="6">J267</strain>
        <tissue evidence="6">Leaf</tissue>
    </source>
</reference>
<evidence type="ECO:0000313" key="6">
    <source>
        <dbReference type="EMBL" id="KAA8530856.1"/>
    </source>
</evidence>
<keyword evidence="5" id="KW-0333">Golgi apparatus</keyword>
<dbReference type="EMBL" id="CM018043">
    <property type="protein sequence ID" value="KAA8530856.1"/>
    <property type="molecule type" value="Genomic_DNA"/>
</dbReference>
<keyword evidence="7" id="KW-1185">Reference proteome</keyword>
<organism evidence="6 7">
    <name type="scientific">Nyssa sinensis</name>
    <dbReference type="NCBI Taxonomy" id="561372"/>
    <lineage>
        <taxon>Eukaryota</taxon>
        <taxon>Viridiplantae</taxon>
        <taxon>Streptophyta</taxon>
        <taxon>Embryophyta</taxon>
        <taxon>Tracheophyta</taxon>
        <taxon>Spermatophyta</taxon>
        <taxon>Magnoliopsida</taxon>
        <taxon>eudicotyledons</taxon>
        <taxon>Gunneridae</taxon>
        <taxon>Pentapetalae</taxon>
        <taxon>asterids</taxon>
        <taxon>Cornales</taxon>
        <taxon>Nyssaceae</taxon>
        <taxon>Nyssa</taxon>
    </lineage>
</organism>
<dbReference type="GO" id="GO:0016758">
    <property type="term" value="F:hexosyltransferase activity"/>
    <property type="evidence" value="ECO:0007669"/>
    <property type="project" value="TreeGrafter"/>
</dbReference>
<evidence type="ECO:0000256" key="1">
    <source>
        <dbReference type="ARBA" id="ARBA00004323"/>
    </source>
</evidence>
<sequence length="355" mass="39861">MVVNFGCFLAGFHGGSVEVGGLVGSVRLGEGILCLEAVDGARSMRPMQLKSLDNNLVAPVTRTDKLLGVASGGRVANLPLPIGAAAVESGGKEYLDYVGVGFIFGKWRIGHRLQSSLVLSIHQLKMLDWCLGARRVQQLQRILRNGKLIIFCLFLTVIVLRGNLGAEKFGTPQQDFEEIRERFYYRKRAEPRRVLVEAQTTTTAAESASDNNYATFDINKILVDEGEDEKPDPNKPYSLGPKISDWDEQRAEWLKRNPNFANFIGPNKPRVLLVTGLESAYYLHGYWGILVDRYEEMMENFHPGLGDHRWPLVTHFVGYKPCGKFGDYPVERCLKQMDRAFNFGDNQILVHPQVT</sequence>
<dbReference type="AlphaFoldDB" id="A0A5J5AMG2"/>
<keyword evidence="4" id="KW-0812">Transmembrane</keyword>
<dbReference type="PANTHER" id="PTHR31311:SF5">
    <property type="entry name" value="XYLOGLUCAN 6-XYLOSYLTRANSFERASE 2"/>
    <property type="match status" value="1"/>
</dbReference>
<dbReference type="GO" id="GO:0035252">
    <property type="term" value="F:UDP-xylosyltransferase activity"/>
    <property type="evidence" value="ECO:0007669"/>
    <property type="project" value="TreeGrafter"/>
</dbReference>
<name>A0A5J5AMG2_9ASTE</name>
<evidence type="ECO:0000256" key="5">
    <source>
        <dbReference type="ARBA" id="ARBA00023034"/>
    </source>
</evidence>
<dbReference type="GO" id="GO:0005768">
    <property type="term" value="C:endosome"/>
    <property type="evidence" value="ECO:0007669"/>
    <property type="project" value="TreeGrafter"/>
</dbReference>
<dbReference type="Proteomes" id="UP000325577">
    <property type="component" value="Linkage Group LG2"/>
</dbReference>
<keyword evidence="3" id="KW-0808">Transferase</keyword>
<protein>
    <submittedName>
        <fullName evidence="6">Uncharacterized protein</fullName>
    </submittedName>
</protein>
<evidence type="ECO:0000256" key="3">
    <source>
        <dbReference type="ARBA" id="ARBA00022679"/>
    </source>
</evidence>
<gene>
    <name evidence="6" type="ORF">F0562_005520</name>
</gene>